<dbReference type="PIRSF" id="PIRSF036684">
    <property type="entry name" value="ME_PTA"/>
    <property type="match status" value="1"/>
</dbReference>
<dbReference type="RefSeq" id="WP_217287922.1">
    <property type="nucleotide sequence ID" value="NZ_CP077683.1"/>
</dbReference>
<comment type="cofactor">
    <cofactor evidence="2">
        <name>Mg(2+)</name>
        <dbReference type="ChEBI" id="CHEBI:18420"/>
    </cofactor>
</comment>
<feature type="region of interest" description="Disordered" evidence="8">
    <location>
        <begin position="758"/>
        <end position="780"/>
    </location>
</feature>
<accession>A0ABX8LI40</accession>
<reference evidence="11 12" key="1">
    <citation type="submission" date="2021-06" db="EMBL/GenBank/DDBJ databases">
        <title>Gemonas diversity in paddy soil.</title>
        <authorList>
            <person name="Liu G."/>
        </authorList>
    </citation>
    <scope>NUCLEOTIDE SEQUENCE [LARGE SCALE GENOMIC DNA]</scope>
    <source>
        <strain evidence="11 12">RG2</strain>
    </source>
</reference>
<dbReference type="Pfam" id="PF01515">
    <property type="entry name" value="PTA_PTB"/>
    <property type="match status" value="1"/>
</dbReference>
<dbReference type="InterPro" id="IPR045213">
    <property type="entry name" value="Malic_NAD-bd_bact_type"/>
</dbReference>
<feature type="domain" description="Malic enzyme NAD-binding" evidence="9">
    <location>
        <begin position="161"/>
        <end position="398"/>
    </location>
</feature>
<dbReference type="InterPro" id="IPR012302">
    <property type="entry name" value="Malic_NAD-bd"/>
</dbReference>
<dbReference type="PROSITE" id="PS00331">
    <property type="entry name" value="MALIC_ENZYMES"/>
    <property type="match status" value="1"/>
</dbReference>
<comment type="cofactor">
    <cofactor evidence="1">
        <name>Mn(2+)</name>
        <dbReference type="ChEBI" id="CHEBI:29035"/>
    </cofactor>
</comment>
<dbReference type="PANTHER" id="PTHR43237">
    <property type="entry name" value="NADP-DEPENDENT MALIC ENZYME"/>
    <property type="match status" value="1"/>
</dbReference>
<proteinExistence type="inferred from homology"/>
<evidence type="ECO:0000256" key="7">
    <source>
        <dbReference type="ARBA" id="ARBA00023268"/>
    </source>
</evidence>
<evidence type="ECO:0000256" key="5">
    <source>
        <dbReference type="ARBA" id="ARBA00022723"/>
    </source>
</evidence>
<keyword evidence="12" id="KW-1185">Reference proteome</keyword>
<dbReference type="InterPro" id="IPR051674">
    <property type="entry name" value="Malate_Decarboxylase"/>
</dbReference>
<dbReference type="InterPro" id="IPR012188">
    <property type="entry name" value="ME_PTA"/>
</dbReference>
<dbReference type="InterPro" id="IPR002505">
    <property type="entry name" value="PTA_PTB"/>
</dbReference>
<evidence type="ECO:0000313" key="11">
    <source>
        <dbReference type="EMBL" id="QXE91337.1"/>
    </source>
</evidence>
<feature type="domain" description="Malic enzyme N-terminal" evidence="10">
    <location>
        <begin position="16"/>
        <end position="149"/>
    </location>
</feature>
<keyword evidence="7" id="KW-0511">Multifunctional enzyme</keyword>
<name>A0ABX8LI40_9BACT</name>
<dbReference type="Proteomes" id="UP000683559">
    <property type="component" value="Chromosome"/>
</dbReference>
<evidence type="ECO:0000256" key="2">
    <source>
        <dbReference type="ARBA" id="ARBA00001946"/>
    </source>
</evidence>
<dbReference type="SMART" id="SM01274">
    <property type="entry name" value="malic"/>
    <property type="match status" value="1"/>
</dbReference>
<keyword evidence="6" id="KW-0560">Oxidoreductase</keyword>
<dbReference type="EMBL" id="CP077683">
    <property type="protein sequence ID" value="QXE91337.1"/>
    <property type="molecule type" value="Genomic_DNA"/>
</dbReference>
<protein>
    <submittedName>
        <fullName evidence="11">NADP-dependent malic enzyme</fullName>
    </submittedName>
</protein>
<evidence type="ECO:0000259" key="9">
    <source>
        <dbReference type="SMART" id="SM00919"/>
    </source>
</evidence>
<evidence type="ECO:0000256" key="8">
    <source>
        <dbReference type="SAM" id="MobiDB-lite"/>
    </source>
</evidence>
<evidence type="ECO:0000256" key="3">
    <source>
        <dbReference type="ARBA" id="ARBA00007686"/>
    </source>
</evidence>
<comment type="similarity">
    <text evidence="3">In the N-terminal section; belongs to the malic enzymes family.</text>
</comment>
<evidence type="ECO:0000259" key="10">
    <source>
        <dbReference type="SMART" id="SM01274"/>
    </source>
</evidence>
<dbReference type="Pfam" id="PF00390">
    <property type="entry name" value="malic"/>
    <property type="match status" value="1"/>
</dbReference>
<dbReference type="InterPro" id="IPR012301">
    <property type="entry name" value="Malic_N_dom"/>
</dbReference>
<comment type="similarity">
    <text evidence="4">In the C-terminal section; belongs to the phosphate acetyltransferase and butyryltransferase family.</text>
</comment>
<evidence type="ECO:0000256" key="6">
    <source>
        <dbReference type="ARBA" id="ARBA00023002"/>
    </source>
</evidence>
<evidence type="ECO:0000256" key="1">
    <source>
        <dbReference type="ARBA" id="ARBA00001936"/>
    </source>
</evidence>
<sequence>MKKMSDALQYHATGRKGKIEVIATKPCQTAQDLSLAYSPGVAEPCLAIEQNPEDAYQYTAKGNLVAVVSNGTAVLGLGNIGALAGKPVMEGKGVLFKRFADVDVFDIELNSEDPDEIIRACQLLEPTFGGINLEDIKAPECFYIEEELKKTMNIPVFHDDQHGTAIISAAGLINALHLVGKKIDEVKIVVNGAGASANACVNLALSLGLKLENLIMCDTKGVIFKGRTEGMNKYKERFAADTPLRTLEEAAVGCDVMYGLSSKGAITPAMVRSMAPNPIIFAMANPDPEITPEEAHAVRGDVLIATGRSDYPNQVNNVLGFPFIFRGALDVRATTINEEMKKAAVFALAELAREECPDSVCRAYGNVKFSFGRDYIIPKPFDPRALLRVAPAIAKAAMDSGVARQPIADMNKYVEHLESLQGKSKETLRQIINKAKSDPKTVVFPEGENEKVLRAAQMLVEQGIARPILLGNEDKIRCTLKSLEIDLNGGVTIIDPANYENLESYANELFLLRQRKGLTLSESRRLMARKSRTHFGCMMVRRGDADALLAGVDANYADTIRPALQVIGKQEGLSSVHGLYMMVFKQEIYFLADTTVCIDPDAAELAETAILAAEKARMLEIEPSVAMLSMSNFGSVRHPQADRVRSAVEMVKKRAPGLDIDGEMQADTAVVSELLQANFPFTTLKKAANVLVFPDLTSGNICYKLLRQLGGADAIGPILMGMNKPVHILQQGDDVLDIVNMAAIAVVDAQNCGRSATAAGAPATRKAHPAPTSEGVFAGA</sequence>
<organism evidence="11 12">
    <name type="scientific">Geomonas subterranea</name>
    <dbReference type="NCBI Taxonomy" id="2847989"/>
    <lineage>
        <taxon>Bacteria</taxon>
        <taxon>Pseudomonadati</taxon>
        <taxon>Thermodesulfobacteriota</taxon>
        <taxon>Desulfuromonadia</taxon>
        <taxon>Geobacterales</taxon>
        <taxon>Geobacteraceae</taxon>
        <taxon>Geomonas</taxon>
    </lineage>
</organism>
<gene>
    <name evidence="11" type="ORF">KP001_01990</name>
</gene>
<evidence type="ECO:0000313" key="12">
    <source>
        <dbReference type="Proteomes" id="UP000683559"/>
    </source>
</evidence>
<dbReference type="PANTHER" id="PTHR43237:SF4">
    <property type="entry name" value="NADP-DEPENDENT MALIC ENZYME"/>
    <property type="match status" value="1"/>
</dbReference>
<dbReference type="Pfam" id="PF03949">
    <property type="entry name" value="Malic_M"/>
    <property type="match status" value="1"/>
</dbReference>
<dbReference type="SMART" id="SM00919">
    <property type="entry name" value="Malic_M"/>
    <property type="match status" value="1"/>
</dbReference>
<dbReference type="InterPro" id="IPR015884">
    <property type="entry name" value="Malic_enzyme_CS"/>
</dbReference>
<dbReference type="CDD" id="cd05311">
    <property type="entry name" value="NAD_bind_2_malic_enz"/>
    <property type="match status" value="1"/>
</dbReference>
<evidence type="ECO:0000256" key="4">
    <source>
        <dbReference type="ARBA" id="ARBA00008756"/>
    </source>
</evidence>
<keyword evidence="5" id="KW-0479">Metal-binding</keyword>